<evidence type="ECO:0000313" key="1">
    <source>
        <dbReference type="EMBL" id="SVE02798.1"/>
    </source>
</evidence>
<dbReference type="Pfam" id="PF06245">
    <property type="entry name" value="DUF1015"/>
    <property type="match status" value="1"/>
</dbReference>
<accession>A0A383A700</accession>
<evidence type="ECO:0008006" key="2">
    <source>
        <dbReference type="Google" id="ProtNLM"/>
    </source>
</evidence>
<gene>
    <name evidence="1" type="ORF">METZ01_LOCUS455652</name>
</gene>
<dbReference type="EMBL" id="UINC01189209">
    <property type="protein sequence ID" value="SVE02798.1"/>
    <property type="molecule type" value="Genomic_DNA"/>
</dbReference>
<protein>
    <recommendedName>
        <fullName evidence="2">DUF1015 domain-containing protein</fullName>
    </recommendedName>
</protein>
<sequence length="174" mass="19989">MESQEHFYILLLPIHSQGVPLADVRPFRGVRFNQHHSAKVGNELCPPFDGISNQQRDQLLAQSPHNVVRLELPKPETEGADVYAQSAKQLQDWKNNKVLIRDEQPTYYLMKEEYTDSMGAHHRVGIYAAVHLEEYERGVVLPHEHTRRGPKEDRLAMMEACGANFSPIMGLYRD</sequence>
<organism evidence="1">
    <name type="scientific">marine metagenome</name>
    <dbReference type="NCBI Taxonomy" id="408172"/>
    <lineage>
        <taxon>unclassified sequences</taxon>
        <taxon>metagenomes</taxon>
        <taxon>ecological metagenomes</taxon>
    </lineage>
</organism>
<feature type="non-terminal residue" evidence="1">
    <location>
        <position position="174"/>
    </location>
</feature>
<dbReference type="InterPro" id="IPR008323">
    <property type="entry name" value="UCP033563"/>
</dbReference>
<dbReference type="PANTHER" id="PTHR36454:SF1">
    <property type="entry name" value="DUF1015 DOMAIN-CONTAINING PROTEIN"/>
    <property type="match status" value="1"/>
</dbReference>
<dbReference type="AlphaFoldDB" id="A0A383A700"/>
<proteinExistence type="predicted"/>
<dbReference type="PANTHER" id="PTHR36454">
    <property type="entry name" value="LMO2823 PROTEIN"/>
    <property type="match status" value="1"/>
</dbReference>
<reference evidence="1" key="1">
    <citation type="submission" date="2018-05" db="EMBL/GenBank/DDBJ databases">
        <authorList>
            <person name="Lanie J.A."/>
            <person name="Ng W.-L."/>
            <person name="Kazmierczak K.M."/>
            <person name="Andrzejewski T.M."/>
            <person name="Davidsen T.M."/>
            <person name="Wayne K.J."/>
            <person name="Tettelin H."/>
            <person name="Glass J.I."/>
            <person name="Rusch D."/>
            <person name="Podicherti R."/>
            <person name="Tsui H.-C.T."/>
            <person name="Winkler M.E."/>
        </authorList>
    </citation>
    <scope>NUCLEOTIDE SEQUENCE</scope>
</reference>
<name>A0A383A700_9ZZZZ</name>